<dbReference type="Proteomes" id="UP000266328">
    <property type="component" value="Unassembled WGS sequence"/>
</dbReference>
<gene>
    <name evidence="2" type="ORF">SMC7_03435</name>
</gene>
<evidence type="ECO:0000259" key="1">
    <source>
        <dbReference type="Pfam" id="PF04230"/>
    </source>
</evidence>
<dbReference type="AlphaFoldDB" id="A0A398CY74"/>
<organism evidence="2 3">
    <name type="scientific">Candidatus Cryosericum terrychapinii</name>
    <dbReference type="NCBI Taxonomy" id="2290919"/>
    <lineage>
        <taxon>Bacteria</taxon>
        <taxon>Pseudomonadati</taxon>
        <taxon>Caldisericota/Cryosericota group</taxon>
        <taxon>Candidatus Cryosericota</taxon>
        <taxon>Candidatus Cryosericia</taxon>
        <taxon>Candidatus Cryosericales</taxon>
        <taxon>Candidatus Cryosericaceae</taxon>
        <taxon>Candidatus Cryosericum</taxon>
    </lineage>
</organism>
<sequence length="350" mass="37913">MTRILVLGYYGFGNFGDELILSAVQDELTSIECEAVFAVNKPGQYTSPVCPRHTLIDRHNLAAMRAALRTCDYVMLGGGGLIQDVTSWRSSLYYLGIPLLAALNKKGILSYAQGVGPVRRSWIRRLARTVFGRMSLIDVRDDASRDFLLASGIRTQDICVSSDVGLAYLVALRGTALVATRRTSGIVACVNQRFGWTPEETASFLDCLGSQSSTQLDLVVLFPSADLAFTRAVRDRLLTPSELIVSPQPLALLDLCSSATLTVAGRYHMATAAVAARSPLVALAYDPKVSQLADCCGFDAFLPGNSPQQAARRVRTGSVSPVAEESIARIGQTRTDRIARLKAVLERRNP</sequence>
<dbReference type="OrthoDB" id="3199616at2"/>
<keyword evidence="3" id="KW-1185">Reference proteome</keyword>
<dbReference type="EMBL" id="QXIS01000020">
    <property type="protein sequence ID" value="RIE06199.1"/>
    <property type="molecule type" value="Genomic_DNA"/>
</dbReference>
<proteinExistence type="predicted"/>
<feature type="domain" description="Polysaccharide pyruvyl transferase" evidence="1">
    <location>
        <begin position="14"/>
        <end position="287"/>
    </location>
</feature>
<dbReference type="RefSeq" id="WP_119088975.1">
    <property type="nucleotide sequence ID" value="NZ_QXIS01000020.1"/>
</dbReference>
<accession>A0A398CY74</accession>
<protein>
    <recommendedName>
        <fullName evidence="1">Polysaccharide pyruvyl transferase domain-containing protein</fullName>
    </recommendedName>
</protein>
<name>A0A398CY74_9BACT</name>
<reference evidence="2 3" key="1">
    <citation type="submission" date="2018-09" db="EMBL/GenBank/DDBJ databases">
        <title>Discovery and Ecogenomic Context for Candidatus Cryosericales, a Global Caldiserica Order Active in Thawing Permafrost.</title>
        <authorList>
            <person name="Martinez M.A."/>
            <person name="Woodcroft B.J."/>
            <person name="Ignacio Espinoza J.C."/>
            <person name="Zayed A."/>
            <person name="Singleton C.M."/>
            <person name="Boyd J."/>
            <person name="Li Y.-F."/>
            <person name="Purvine S."/>
            <person name="Maughan H."/>
            <person name="Hodgkins S.B."/>
            <person name="Anderson D."/>
            <person name="Sederholm M."/>
            <person name="Temperton B."/>
            <person name="Saleska S.R."/>
            <person name="Tyson G.W."/>
            <person name="Rich V.I."/>
        </authorList>
    </citation>
    <scope>NUCLEOTIDE SEQUENCE [LARGE SCALE GENOMIC DNA]</scope>
    <source>
        <strain evidence="2 3">SMC7</strain>
    </source>
</reference>
<dbReference type="PANTHER" id="PTHR36836:SF1">
    <property type="entry name" value="COLANIC ACID BIOSYNTHESIS PROTEIN WCAK"/>
    <property type="match status" value="1"/>
</dbReference>
<dbReference type="InterPro" id="IPR007345">
    <property type="entry name" value="Polysacch_pyruvyl_Trfase"/>
</dbReference>
<dbReference type="PANTHER" id="PTHR36836">
    <property type="entry name" value="COLANIC ACID BIOSYNTHESIS PROTEIN WCAK"/>
    <property type="match status" value="1"/>
</dbReference>
<evidence type="ECO:0000313" key="3">
    <source>
        <dbReference type="Proteomes" id="UP000266328"/>
    </source>
</evidence>
<dbReference type="Pfam" id="PF04230">
    <property type="entry name" value="PS_pyruv_trans"/>
    <property type="match status" value="1"/>
</dbReference>
<comment type="caution">
    <text evidence="2">The sequence shown here is derived from an EMBL/GenBank/DDBJ whole genome shotgun (WGS) entry which is preliminary data.</text>
</comment>
<evidence type="ECO:0000313" key="2">
    <source>
        <dbReference type="EMBL" id="RIE06199.1"/>
    </source>
</evidence>